<dbReference type="Proteomes" id="UP000198287">
    <property type="component" value="Unassembled WGS sequence"/>
</dbReference>
<reference evidence="1 2" key="1">
    <citation type="submission" date="2015-12" db="EMBL/GenBank/DDBJ databases">
        <title>The genome of Folsomia candida.</title>
        <authorList>
            <person name="Faddeeva A."/>
            <person name="Derks M.F."/>
            <person name="Anvar Y."/>
            <person name="Smit S."/>
            <person name="Van Straalen N."/>
            <person name="Roelofs D."/>
        </authorList>
    </citation>
    <scope>NUCLEOTIDE SEQUENCE [LARGE SCALE GENOMIC DNA]</scope>
    <source>
        <strain evidence="1 2">VU population</strain>
        <tissue evidence="1">Whole body</tissue>
    </source>
</reference>
<evidence type="ECO:0000313" key="2">
    <source>
        <dbReference type="Proteomes" id="UP000198287"/>
    </source>
</evidence>
<protein>
    <submittedName>
        <fullName evidence="1">Uncharacterized protein</fullName>
    </submittedName>
</protein>
<evidence type="ECO:0000313" key="1">
    <source>
        <dbReference type="EMBL" id="OXA52409.1"/>
    </source>
</evidence>
<comment type="caution">
    <text evidence="1">The sequence shown here is derived from an EMBL/GenBank/DDBJ whole genome shotgun (WGS) entry which is preliminary data.</text>
</comment>
<organism evidence="1 2">
    <name type="scientific">Folsomia candida</name>
    <name type="common">Springtail</name>
    <dbReference type="NCBI Taxonomy" id="158441"/>
    <lineage>
        <taxon>Eukaryota</taxon>
        <taxon>Metazoa</taxon>
        <taxon>Ecdysozoa</taxon>
        <taxon>Arthropoda</taxon>
        <taxon>Hexapoda</taxon>
        <taxon>Collembola</taxon>
        <taxon>Entomobryomorpha</taxon>
        <taxon>Isotomoidea</taxon>
        <taxon>Isotomidae</taxon>
        <taxon>Proisotominae</taxon>
        <taxon>Folsomia</taxon>
    </lineage>
</organism>
<gene>
    <name evidence="1" type="ORF">Fcan01_12407</name>
</gene>
<proteinExistence type="predicted"/>
<keyword evidence="2" id="KW-1185">Reference proteome</keyword>
<sequence>MSNFQRLEGIINDISDFTAILKRDPRVRVPLIPEIQNVWEWDDLGLPLFPELKIGPWVRHVPSDFAQVKGQRKFPGTPVGRDFIDFMRSNAQTVTLDCTRNHGEIANTKQLLLRMIYGGDFKKIRAVGDNANGITITKNDDILLAYENAVSLLRVSHEGTKLTNAELIEKINWNAARGFLGPGTYKCREAHCTVTGPCITQSPSVRFGPTPNQVVHLQKRFKCNCNNVVYLVHCQACIDEGNWTAYVGTTHRKDRNFHERLGGHCKKLVDEWNNERYGGDPGLPNYLHAMINHGAPDPHQLIRDAFVHWGFYHDREDRRITILDGQFPTDRVRLHHEAILMREIGGFEYFPQNGTGSLNKFL</sequence>
<dbReference type="AlphaFoldDB" id="A0A226E4R1"/>
<name>A0A226E4R1_FOLCA</name>
<dbReference type="OrthoDB" id="5975021at2759"/>
<dbReference type="EMBL" id="LNIX01000006">
    <property type="protein sequence ID" value="OXA52409.1"/>
    <property type="molecule type" value="Genomic_DNA"/>
</dbReference>
<accession>A0A226E4R1</accession>